<sequence>MHRRSVVADNGPCAYAIASVGPSAICRVRRVAGQKLGARNRWPSSAPARAHLPRTDARESPFRLSYGPDYISTRHLQHHVQRNGTCRGRDVAIATRARARRAGVAGCSGRAVRDDPCTCTDSSASLGSGR</sequence>
<protein>
    <submittedName>
        <fullName evidence="2">Uncharacterized protein</fullName>
    </submittedName>
</protein>
<evidence type="ECO:0000256" key="1">
    <source>
        <dbReference type="SAM" id="MobiDB-lite"/>
    </source>
</evidence>
<dbReference type="Proteomes" id="UP000837857">
    <property type="component" value="Chromosome 1"/>
</dbReference>
<reference evidence="2" key="1">
    <citation type="submission" date="2022-03" db="EMBL/GenBank/DDBJ databases">
        <authorList>
            <person name="Martin H S."/>
        </authorList>
    </citation>
    <scope>NUCLEOTIDE SEQUENCE</scope>
</reference>
<evidence type="ECO:0000313" key="2">
    <source>
        <dbReference type="EMBL" id="CAH2034206.1"/>
    </source>
</evidence>
<dbReference type="EMBL" id="OW152813">
    <property type="protein sequence ID" value="CAH2034206.1"/>
    <property type="molecule type" value="Genomic_DNA"/>
</dbReference>
<feature type="non-terminal residue" evidence="2">
    <location>
        <position position="130"/>
    </location>
</feature>
<accession>A0ABN8HNY5</accession>
<proteinExistence type="predicted"/>
<evidence type="ECO:0000313" key="3">
    <source>
        <dbReference type="Proteomes" id="UP000837857"/>
    </source>
</evidence>
<keyword evidence="3" id="KW-1185">Reference proteome</keyword>
<feature type="region of interest" description="Disordered" evidence="1">
    <location>
        <begin position="40"/>
        <end position="60"/>
    </location>
</feature>
<name>A0ABN8HNY5_9NEOP</name>
<gene>
    <name evidence="2" type="ORF">IPOD504_LOCUS27</name>
</gene>
<organism evidence="2 3">
    <name type="scientific">Iphiclides podalirius</name>
    <name type="common">scarce swallowtail</name>
    <dbReference type="NCBI Taxonomy" id="110791"/>
    <lineage>
        <taxon>Eukaryota</taxon>
        <taxon>Metazoa</taxon>
        <taxon>Ecdysozoa</taxon>
        <taxon>Arthropoda</taxon>
        <taxon>Hexapoda</taxon>
        <taxon>Insecta</taxon>
        <taxon>Pterygota</taxon>
        <taxon>Neoptera</taxon>
        <taxon>Endopterygota</taxon>
        <taxon>Lepidoptera</taxon>
        <taxon>Glossata</taxon>
        <taxon>Ditrysia</taxon>
        <taxon>Papilionoidea</taxon>
        <taxon>Papilionidae</taxon>
        <taxon>Papilioninae</taxon>
        <taxon>Iphiclides</taxon>
    </lineage>
</organism>